<dbReference type="SUPFAM" id="SSF46785">
    <property type="entry name" value="Winged helix' DNA-binding domain"/>
    <property type="match status" value="1"/>
</dbReference>
<reference evidence="6" key="1">
    <citation type="submission" date="2017-09" db="EMBL/GenBank/DDBJ databases">
        <title>Depth-based differentiation of microbial function through sediment-hosted aquifers and enrichment of novel symbionts in the deep terrestrial subsurface.</title>
        <authorList>
            <person name="Probst A.J."/>
            <person name="Ladd B."/>
            <person name="Jarett J.K."/>
            <person name="Geller-Mcgrath D.E."/>
            <person name="Sieber C.M.K."/>
            <person name="Emerson J.B."/>
            <person name="Anantharaman K."/>
            <person name="Thomas B.C."/>
            <person name="Malmstrom R."/>
            <person name="Stieglmeier M."/>
            <person name="Klingl A."/>
            <person name="Woyke T."/>
            <person name="Ryan C.M."/>
            <person name="Banfield J.F."/>
        </authorList>
    </citation>
    <scope>NUCLEOTIDE SEQUENCE [LARGE SCALE GENOMIC DNA]</scope>
</reference>
<dbReference type="Pfam" id="PF08220">
    <property type="entry name" value="HTH_DeoR"/>
    <property type="match status" value="1"/>
</dbReference>
<feature type="region of interest" description="Disordered" evidence="3">
    <location>
        <begin position="145"/>
        <end position="165"/>
    </location>
</feature>
<feature type="compositionally biased region" description="Low complexity" evidence="3">
    <location>
        <begin position="151"/>
        <end position="162"/>
    </location>
</feature>
<evidence type="ECO:0000313" key="5">
    <source>
        <dbReference type="EMBL" id="PIR88379.1"/>
    </source>
</evidence>
<keyword evidence="2" id="KW-0804">Transcription</keyword>
<proteinExistence type="predicted"/>
<sequence length="247" mass="27786">MQKSLLRKEVQELSYILVKLASIIKQTELSVRISSLSCSLVENLYAEEYRVAGKRIESIIGLSALACNIGEINSNTADILIKRCRALSAKIQDENKARNNLLDLPNYQRPNNKIYTGDERAEHSNPKPGQLSLGSFSQESRMAREAINTPNIGSGKNSNSISKRAEKRQNRILAIMRQAENGKLQLKNIIATFPDYSDRTIRYDLEKLCERGIIYREGSGGPSNYYVLTDQPQKAPEYPLPPERNGL</sequence>
<dbReference type="GO" id="GO:0003700">
    <property type="term" value="F:DNA-binding transcription factor activity"/>
    <property type="evidence" value="ECO:0007669"/>
    <property type="project" value="InterPro"/>
</dbReference>
<gene>
    <name evidence="5" type="ORF">COU09_02595</name>
</gene>
<evidence type="ECO:0000259" key="4">
    <source>
        <dbReference type="Pfam" id="PF08220"/>
    </source>
</evidence>
<dbReference type="InterPro" id="IPR036390">
    <property type="entry name" value="WH_DNA-bd_sf"/>
</dbReference>
<dbReference type="AlphaFoldDB" id="A0A2H0UPM2"/>
<evidence type="ECO:0000256" key="3">
    <source>
        <dbReference type="SAM" id="MobiDB-lite"/>
    </source>
</evidence>
<dbReference type="InterPro" id="IPR001034">
    <property type="entry name" value="DeoR_HTH"/>
</dbReference>
<protein>
    <recommendedName>
        <fullName evidence="4">HTH deoR-type domain-containing protein</fullName>
    </recommendedName>
</protein>
<accession>A0A2H0UPM2</accession>
<evidence type="ECO:0000256" key="2">
    <source>
        <dbReference type="ARBA" id="ARBA00023163"/>
    </source>
</evidence>
<dbReference type="EMBL" id="PFBB01000028">
    <property type="protein sequence ID" value="PIR88379.1"/>
    <property type="molecule type" value="Genomic_DNA"/>
</dbReference>
<organism evidence="5 6">
    <name type="scientific">Candidatus Harrisonbacteria bacterium CG10_big_fil_rev_8_21_14_0_10_44_23</name>
    <dbReference type="NCBI Taxonomy" id="1974585"/>
    <lineage>
        <taxon>Bacteria</taxon>
        <taxon>Candidatus Harrisoniibacteriota</taxon>
    </lineage>
</organism>
<keyword evidence="1" id="KW-0805">Transcription regulation</keyword>
<feature type="region of interest" description="Disordered" evidence="3">
    <location>
        <begin position="109"/>
        <end position="131"/>
    </location>
</feature>
<name>A0A2H0UPM2_9BACT</name>
<feature type="domain" description="HTH deoR-type" evidence="4">
    <location>
        <begin position="168"/>
        <end position="216"/>
    </location>
</feature>
<evidence type="ECO:0000256" key="1">
    <source>
        <dbReference type="ARBA" id="ARBA00023015"/>
    </source>
</evidence>
<comment type="caution">
    <text evidence="5">The sequence shown here is derived from an EMBL/GenBank/DDBJ whole genome shotgun (WGS) entry which is preliminary data.</text>
</comment>
<evidence type="ECO:0000313" key="6">
    <source>
        <dbReference type="Proteomes" id="UP000229615"/>
    </source>
</evidence>
<dbReference type="Proteomes" id="UP000229615">
    <property type="component" value="Unassembled WGS sequence"/>
</dbReference>
<feature type="compositionally biased region" description="Basic and acidic residues" evidence="3">
    <location>
        <begin position="116"/>
        <end position="125"/>
    </location>
</feature>